<feature type="domain" description="ATP25 mRNA stabilisation" evidence="8">
    <location>
        <begin position="294"/>
        <end position="404"/>
    </location>
</feature>
<evidence type="ECO:0000256" key="5">
    <source>
        <dbReference type="ARBA" id="ARBA00023128"/>
    </source>
</evidence>
<keyword evidence="5 7" id="KW-0496">Mitochondrion</keyword>
<proteinExistence type="inferred from homology"/>
<evidence type="ECO:0000313" key="9">
    <source>
        <dbReference type="EMBL" id="CCA37563.1"/>
    </source>
</evidence>
<dbReference type="PANTHER" id="PTHR28087:SF1">
    <property type="entry name" value="ATPASE SYNTHESIS PROTEIN 25, MITOCHONDRIAL"/>
    <property type="match status" value="1"/>
</dbReference>
<dbReference type="SUPFAM" id="SSF81301">
    <property type="entry name" value="Nucleotidyltransferase"/>
    <property type="match status" value="1"/>
</dbReference>
<evidence type="ECO:0000256" key="2">
    <source>
        <dbReference type="ARBA" id="ARBA00010787"/>
    </source>
</evidence>
<evidence type="ECO:0000313" key="10">
    <source>
        <dbReference type="Proteomes" id="UP000006853"/>
    </source>
</evidence>
<gene>
    <name evidence="9" type="primary">ATP25</name>
    <name evidence="9" type="ordered locus">PP7435_Chr1-1449</name>
</gene>
<dbReference type="InterPro" id="IPR040152">
    <property type="entry name" value="Atp25"/>
</dbReference>
<comment type="subcellular location">
    <subcellularLocation>
        <location evidence="1 7">Mitochondrion inner membrane</location>
        <topology evidence="1 7">Peripheral membrane protein</topology>
        <orientation evidence="1 7">Matrix side</orientation>
    </subcellularLocation>
</comment>
<dbReference type="GO" id="GO:0140053">
    <property type="term" value="P:mitochondrial gene expression"/>
    <property type="evidence" value="ECO:0007669"/>
    <property type="project" value="UniProtKB-UniRule"/>
</dbReference>
<dbReference type="PANTHER" id="PTHR28087">
    <property type="entry name" value="ATPASE SYNTHESIS PROTEIN 25, MITOCHONDRIAL"/>
    <property type="match status" value="1"/>
</dbReference>
<keyword evidence="10" id="KW-1185">Reference proteome</keyword>
<keyword evidence="6 7" id="KW-0472">Membrane</keyword>
<dbReference type="Pfam" id="PF13929">
    <property type="entry name" value="mRNA_stabil"/>
    <property type="match status" value="2"/>
</dbReference>
<dbReference type="Proteomes" id="UP000006853">
    <property type="component" value="Chromosome 1"/>
</dbReference>
<reference key="2">
    <citation type="submission" date="2011-04" db="EMBL/GenBank/DDBJ databases">
        <title>High-quality genome sequence of Pichia pastoris CBS 7435.</title>
        <authorList>
            <person name="Kueberl A."/>
            <person name="Schneider J."/>
            <person name="Thallinger G.G."/>
            <person name="Anderl I."/>
            <person name="Wibberg D."/>
            <person name="Hajek T."/>
            <person name="Jaenicke S."/>
            <person name="Brinkrolf K."/>
            <person name="Goesmann A."/>
            <person name="Szczepanowski R."/>
            <person name="Puehler A."/>
            <person name="Schwab H."/>
            <person name="Glieder A."/>
            <person name="Pichler H."/>
        </authorList>
    </citation>
    <scope>NUCLEOTIDE SEQUENCE</scope>
    <source>
        <strain>CBS 7435</strain>
    </source>
</reference>
<protein>
    <recommendedName>
        <fullName evidence="7">ATPase synthesis protein 25</fullName>
    </recommendedName>
</protein>
<keyword evidence="4 7" id="KW-0809">Transit peptide</keyword>
<evidence type="ECO:0000256" key="1">
    <source>
        <dbReference type="ARBA" id="ARBA00004443"/>
    </source>
</evidence>
<dbReference type="Gene3D" id="3.30.460.10">
    <property type="entry name" value="Beta Polymerase, domain 2"/>
    <property type="match status" value="1"/>
</dbReference>
<reference evidence="9 10" key="3">
    <citation type="journal article" date="2016" name="FEMS Yeast Res.">
        <title>Curation of the genome annotation of Pichia pastoris (Komagataella phaffii) CBS7435 from gene level to protein function.</title>
        <authorList>
            <person name="Valli M."/>
            <person name="Tatto N.E."/>
            <person name="Peymann A."/>
            <person name="Gruber C."/>
            <person name="Landes N."/>
            <person name="Ekker H."/>
            <person name="Thallinger G.G."/>
            <person name="Mattanovich D."/>
            <person name="Gasser B."/>
            <person name="Graf A.B."/>
        </authorList>
    </citation>
    <scope>GENOME REANNOTATION</scope>
    <source>
        <strain evidence="9 10">ATCC 76273 / CBS 7435 / CECT 11047 / NRRL Y-11430 / Wegner 21-1</strain>
    </source>
</reference>
<sequence>MLRSLKPVTAFALKRSLLSIKQVHGTQSVLRSPVRNSSSISSADEDPNLPWYLRTETKVAKPIEMPELPESSPQKLHELVKYFIKDLGIEDIKVFDLSMNEEEEVDGSKFLGKYMVIGTGKSNKHLAKAGTEMMNFLKHEYGTPSSNIEGLVKDTLLIRQQKRLKRKGGKLSSPQSNDFGVSANSWIMIDTNIDDIYVHFLTEKRRKELNLEYLWCSAEDRPLYHQEVATTQSDDIFSGIRNYHTSSRTSRTYGVSRPQHLPSFTRSYSSTPSINELVHLSESGSYQEISKFTNHNDPEVTQLILLSHINFFQNLPLNKAIAHADELYKSFEAAFPAFDASSDHWKIRYLFLDMMHKVDKSRWSFSIIENNFYGKSSHGHRLTEEDLKYFIKSVIESPELSNRYLDPNSNYDHDSTPFKDEGSESFVSISNNKLGKIAKFIQLCYPDLPEGNVFNHFESWDSTVLPLLLTVVSQTTHENFITPVKLSELSSPIANHKPVPYNKTHLDALLEVIRVSQPNFLLNDETRMNFIFILTILANAHEWERVYKLWDAALENSVPINPGSTFKPDTRPWAYLIDLVAKIGDPANARVFLQKRWPQMIHNGIDATDPKIGTATAVLLKVADPENVLFKNVK</sequence>
<dbReference type="SMR" id="F2QQ85"/>
<dbReference type="GO" id="GO:0005743">
    <property type="term" value="C:mitochondrial inner membrane"/>
    <property type="evidence" value="ECO:0007669"/>
    <property type="project" value="UniProtKB-SubCell"/>
</dbReference>
<dbReference type="AlphaFoldDB" id="F2QQ85"/>
<evidence type="ECO:0000256" key="3">
    <source>
        <dbReference type="ARBA" id="ARBA00022792"/>
    </source>
</evidence>
<dbReference type="InterPro" id="IPR025210">
    <property type="entry name" value="ATP25_mRNA_stabil_dom"/>
</dbReference>
<dbReference type="InterPro" id="IPR043519">
    <property type="entry name" value="NT_sf"/>
</dbReference>
<organism evidence="9 10">
    <name type="scientific">Komagataella phaffii (strain ATCC 76273 / CBS 7435 / CECT 11047 / NRRL Y-11430 / Wegner 21-1)</name>
    <name type="common">Yeast</name>
    <name type="synonym">Pichia pastoris</name>
    <dbReference type="NCBI Taxonomy" id="981350"/>
    <lineage>
        <taxon>Eukaryota</taxon>
        <taxon>Fungi</taxon>
        <taxon>Dikarya</taxon>
        <taxon>Ascomycota</taxon>
        <taxon>Saccharomycotina</taxon>
        <taxon>Pichiomycetes</taxon>
        <taxon>Pichiales</taxon>
        <taxon>Pichiaceae</taxon>
        <taxon>Komagataella</taxon>
    </lineage>
</organism>
<evidence type="ECO:0000256" key="6">
    <source>
        <dbReference type="ARBA" id="ARBA00023136"/>
    </source>
</evidence>
<dbReference type="GO" id="GO:0048255">
    <property type="term" value="P:mRNA stabilization"/>
    <property type="evidence" value="ECO:0007669"/>
    <property type="project" value="InterPro"/>
</dbReference>
<evidence type="ECO:0000256" key="7">
    <source>
        <dbReference type="RuleBase" id="RU367062"/>
    </source>
</evidence>
<dbReference type="Pfam" id="PF02410">
    <property type="entry name" value="RsfS"/>
    <property type="match status" value="1"/>
</dbReference>
<evidence type="ECO:0000259" key="8">
    <source>
        <dbReference type="Pfam" id="PF13929"/>
    </source>
</evidence>
<name>F2QQ85_KOMPC</name>
<accession>F2QQ85</accession>
<dbReference type="HOGENOM" id="CLU_454918_0_0_1"/>
<dbReference type="EMBL" id="FR839628">
    <property type="protein sequence ID" value="CCA37563.1"/>
    <property type="molecule type" value="Genomic_DNA"/>
</dbReference>
<keyword evidence="3 7" id="KW-0999">Mitochondrion inner membrane</keyword>
<feature type="domain" description="ATP25 mRNA stabilisation" evidence="8">
    <location>
        <begin position="502"/>
        <end position="587"/>
    </location>
</feature>
<comment type="similarity">
    <text evidence="2 7">Belongs to the ATP25 family.</text>
</comment>
<evidence type="ECO:0000256" key="4">
    <source>
        <dbReference type="ARBA" id="ARBA00022946"/>
    </source>
</evidence>
<reference evidence="9 10" key="1">
    <citation type="journal article" date="2011" name="J. Biotechnol.">
        <title>High-quality genome sequence of Pichia pastoris CBS7435.</title>
        <authorList>
            <person name="Kuberl A."/>
            <person name="Schneider J."/>
            <person name="Thallinger G.G."/>
            <person name="Anderl I."/>
            <person name="Wibberg D."/>
            <person name="Hajek T."/>
            <person name="Jaenicke S."/>
            <person name="Brinkrolf K."/>
            <person name="Goesmann A."/>
            <person name="Szczepanowski R."/>
            <person name="Puhler A."/>
            <person name="Schwab H."/>
            <person name="Glieder A."/>
            <person name="Pichler H."/>
        </authorList>
    </citation>
    <scope>NUCLEOTIDE SEQUENCE [LARGE SCALE GENOMIC DNA]</scope>
    <source>
        <strain evidence="10">ATCC 76273 / CBS 7435 / CECT 11047 / NRRL Y-11430 / Wegner 21-1</strain>
    </source>
</reference>
<comment type="function">
    <text evidence="7">Mitochondrial mRNA stabilization factor.</text>
</comment>